<dbReference type="InterPro" id="IPR036691">
    <property type="entry name" value="Endo/exonu/phosph_ase_sf"/>
</dbReference>
<dbReference type="EMBL" id="CAMXCT020001895">
    <property type="protein sequence ID" value="CAL1147368.1"/>
    <property type="molecule type" value="Genomic_DNA"/>
</dbReference>
<dbReference type="OrthoDB" id="446876at2759"/>
<evidence type="ECO:0000313" key="6">
    <source>
        <dbReference type="EMBL" id="CAL4781305.1"/>
    </source>
</evidence>
<dbReference type="Pfam" id="PF00078">
    <property type="entry name" value="RVT_1"/>
    <property type="match status" value="1"/>
</dbReference>
<evidence type="ECO:0000313" key="4">
    <source>
        <dbReference type="EMBL" id="CAI3993993.1"/>
    </source>
</evidence>
<feature type="compositionally biased region" description="Low complexity" evidence="2">
    <location>
        <begin position="161"/>
        <end position="174"/>
    </location>
</feature>
<dbReference type="PANTHER" id="PTHR19446">
    <property type="entry name" value="REVERSE TRANSCRIPTASES"/>
    <property type="match status" value="1"/>
</dbReference>
<feature type="non-terminal residue" evidence="4">
    <location>
        <position position="3221"/>
    </location>
</feature>
<evidence type="ECO:0000313" key="5">
    <source>
        <dbReference type="EMBL" id="CAL1147368.1"/>
    </source>
</evidence>
<dbReference type="Gene3D" id="3.60.10.10">
    <property type="entry name" value="Endonuclease/exonuclease/phosphatase"/>
    <property type="match status" value="1"/>
</dbReference>
<reference evidence="5" key="2">
    <citation type="submission" date="2024-04" db="EMBL/GenBank/DDBJ databases">
        <authorList>
            <person name="Chen Y."/>
            <person name="Shah S."/>
            <person name="Dougan E. K."/>
            <person name="Thang M."/>
            <person name="Chan C."/>
        </authorList>
    </citation>
    <scope>NUCLEOTIDE SEQUENCE [LARGE SCALE GENOMIC DNA]</scope>
</reference>
<evidence type="ECO:0000259" key="3">
    <source>
        <dbReference type="Pfam" id="PF00078"/>
    </source>
</evidence>
<dbReference type="InterPro" id="IPR036397">
    <property type="entry name" value="RNaseH_sf"/>
</dbReference>
<feature type="compositionally biased region" description="Basic residues" evidence="2">
    <location>
        <begin position="143"/>
        <end position="153"/>
    </location>
</feature>
<dbReference type="Proteomes" id="UP001152797">
    <property type="component" value="Unassembled WGS sequence"/>
</dbReference>
<sequence>RVGPAGVQFSFAALARWLVGTELVLPWYLTAALQVLCRSSQPTSPRFCIGFDSLILVLAILATIHHYSDKETGIAKGESSCSLSVVPTQNWGEDPRRDGYNKATVEEVMDYTYQPGYAQNQQPHGGLAGWGQAGQGNAQGRKPTPRKKSRRGKRDGGSHPQGGQQQGAQGAASQFYPPGNWAPNPGSGPYMYPQLHQPPAVQQQSFAPPPPPPLPQGPVSAPDQFWLQQMNQMPVLNAVPAAAQNATPTAAELHLQNILGALRHSEETWTPEVQQAVQQVDQTNLQLNLGQVHASVHEIGRAKTEVAEAEAARLRLITSWRTFLQYSVSRWKEYASLFQSQETAIQNQIAAAKAQLIQAQRQFGRTSEVVRDGSIPISDDEEGVDNAESKQVKDEEMKSEATHKITAGLSQVVNSLQQLSEQAEAEERKAKRLRSSGDIQPGEAIQNAEDLAVDVGFCNAFRTDDFVMTTPKCRHVRPSFSDKIDICIFLDYACSLQSFTISQTAFAAWTSKPWSLNLSHQLSISSGRTVSSQEGDVITLMQFSQLQRELPPLERFGLPRFPEDAMAGPTDIPLAPIPHHHPMDVDAHNDVAADDSSSSHITRAVFLYHLDDPVVFGHIDWTDYDCMMSDAAQLLGVDVDSLVALYEINVPLADIPSDAIPMIVHLDNDMEPGEPSRLCLIDYEMHGNTQEAHYQTAPVVDRQVLITPIPATLPAIFIRAGVDVYCHLEDDRCLLFHNHHPVLSQNHPLLRPTHGDYLKLVIPPSLYCDEPTQPLLWRRQQHNELTHGESPSWSETSGYSPSLLDPADLRAQLGLPDPEASLLLQVSAALNIDEANLDICRRPTLQPPRLVDIIDAGCSEYIPSRKLSFTEEFLRAVNAISTAAENLPDFPENMVDLDELAPWTRELYEHWNRHATIGPGDMERLGRVETWFSDHLNYQRCYHTRIAILGPDVHHWEDQIKHLWRQHIIPEAPLEFHLVAPVPEDASGQIIGQLIVVQRPQPYQRSIVLSIYDSDYDRGRAHSLALVMADRIDLFSVMIMAELTEECPPEAPRNQCTLWYGARQFAPTERAFARHGHAFRLVLQRAAPIPSSAPITTNLERRMAQIPSSSILPPFFGPQGASPPWIAELSRAFLEQAAVEREDEGPVAYVTTWYIHAVLRPSCVQSRAMRLRDQPQEWQRSIIERWGDQTDSMLPTFLFWISPAPPSSLTHSTIGHVLVAQGLTPDQIAVLITTRVRDQEGQAIHHVATFLPAQISAEMVVGALALPGPLRRFPRRVGHGQTYLQPYVVQPIPSGSSLVVDILGTNPALPPAEPQVDDALNLLQTHAKRSKQRSIRELEPSTIPASRVTLSLEACLAVDLPYQDVHHVFPETSCWQQPDWPQLLAEVQPSFAMLPDGLNLHASTYYALAQPSMPGSTVLYVDGSAHRQSAAWSVVAVSSDWTGQPSLIGCIADTVRVENNDPCWLGATHFDNIAAELTAVSAAMIACLGLERSSVIIRPDLALSARLATHQWHCAAHPVRGHCGDPWNELADAVAKHCLNTQQPIGTLQMTTFSQLAKSPDLDWAWMLDAPDTLHRCLPPGSSDGIWQIQPSLLKVQSPASTKESPSWHQVSFTCISANVLALGASDPGLEPSSSSDRALRLAHQWSQQKAHIIGLQETRRAAGIFQAGPYKCFASGALQCQRAHHFGCELWLHQDLPFDAQGTLKLCDFRTTITHADPRRLLVNLAHDDCQMSFAVLHVPCKTSQCSIDEIQNWWKDTLRLIRDASMAPLTWAFVDANAPLASCTTDRIGLAGAEPMNPTGTLFEQAIDELQWYAPTTMPWCHTGPHTTWMHPRGAKARRDYVLCSAAAFSLCASSWVDVHHDGGFGHDDHLPVCLQVSGWIEATKSMPPVHWDPMAFLDPVKCAAFQEALHTLPIPAWPVHVDAHADHFEANLFSLAKQFFSKQTTDRPRPRLAETTRNLIAWKRSCLDYGRKHDLMHDPEFKQQLKFIEADVRRRVHADQRLFYEQLINQLAAAGDLHDARTVYRTLDRLGARKSKRSVGRALPMLRSAGCPVTSHEQQQRLWLTQFAEVEAGCIMAPSEFRRTLPSTLGLPASAFDLQAIPTLADLQHQVHRLRRGKAPGPDAVPPDVLKAGGEPLAKQLLILTSKAATQAREPAAWRTGRLIPLHKGKLPRDDPKGYRSIFLNNFTTKVYHSALRKQLVTSWQTVLTHIQMGGRQGVGCDSAHHLIQSHLARAAAHKLPSAILFVDFKAAFYSVIRQGLFEFPLDATGFVCAMHRLGVHPQQVQQLLEDAKHDVAIQNISPHATALLRDVLSATCFEIDGISEVAVTHRGTRPGDPIGDIAFNLTMALILKEVTGTMQKTSAVWAGDPTPVSDFTVTQEPAVHSWAEVAYVDDLALLINAPDNDILASTAEQSFKAVFDAARKRGLELTYGAGKTELLMSWRGPRSRFFKEQVASRHNQWIIHMDEPELLIALPVVLAYKHLGTWVHNDGKPLHAIRERITAARKAWGPLCKSFFGKHGVAPKTKIQVFNALVMTRFLFNAHTWSWLSSDMIDIWEAGLRPMLYQLARPHLRGQPPFECDVNTLCGLCEILPPRAQLHLARLRYFKRMVTHCPAAHWLALAQVRNMDGSWLSLLQDSFHWFATFSHRKFGLTVDSTWSDWLTVVQMDGQWKGHLKRATKSCIAYHHANAQTCVWQMWLRRALRTSGVEMPVAVVSPSQQQWRCGICNSLFDSKRALAMHAAQKHDYQAVVKHFALDGMCSNCGKLFHCRARLCAHLRHSEDCLLRIRAAFPPLPADELAALNEADRVSARALKQQGWLPTKACLPAVRACGPCLPPPSSEDADILLQKWRHRLGYDGCRLFDGLEGFCEHPDDNVRLLPGPPECDQPADTMPFIMHSVTGSEHGQDGCFSMTGLARIYAQLHLKTLCFVHFYSGFRREGDIQHQIENHIIQGHFHVFCISIDFCLQGDAGDLTTSRSRAFWTDKIKNGAIFGVGGGPPCETFTAARLMEGGPPPVRSFDEPNGLPSNTARQWRQTQLGTILMQFLMEMVFWCARLGGCSFLEHPAFPLWAQRLRPASTWTSPSMRWLKRLHCSTFVTFDQCIYGCAGMKPTTFMLVRMPWLRTSIQRLGRCGRCPHPKGFHEALKGRDASGNFKTAIAKIYPAALNSAIADAVAIFVQQTFFGCPPPAQAMEAELLELSQMDFVSREVVQPDFYLD</sequence>
<organism evidence="4">
    <name type="scientific">Cladocopium goreaui</name>
    <dbReference type="NCBI Taxonomy" id="2562237"/>
    <lineage>
        <taxon>Eukaryota</taxon>
        <taxon>Sar</taxon>
        <taxon>Alveolata</taxon>
        <taxon>Dinophyceae</taxon>
        <taxon>Suessiales</taxon>
        <taxon>Symbiodiniaceae</taxon>
        <taxon>Cladocopium</taxon>
    </lineage>
</organism>
<feature type="coiled-coil region" evidence="1">
    <location>
        <begin position="409"/>
        <end position="436"/>
    </location>
</feature>
<evidence type="ECO:0000313" key="7">
    <source>
        <dbReference type="Proteomes" id="UP001152797"/>
    </source>
</evidence>
<reference evidence="4" key="1">
    <citation type="submission" date="2022-10" db="EMBL/GenBank/DDBJ databases">
        <authorList>
            <person name="Chen Y."/>
            <person name="Dougan E. K."/>
            <person name="Chan C."/>
            <person name="Rhodes N."/>
            <person name="Thang M."/>
        </authorList>
    </citation>
    <scope>NUCLEOTIDE SEQUENCE</scope>
</reference>
<protein>
    <submittedName>
        <fullName evidence="6">115 kDa protein in type-1 retrotransposable element R1DM (ORF 2) (Putative 115 kDa protein in type I retrotransposable element R1DM)</fullName>
    </submittedName>
</protein>
<dbReference type="Gene3D" id="3.30.420.10">
    <property type="entry name" value="Ribonuclease H-like superfamily/Ribonuclease H"/>
    <property type="match status" value="1"/>
</dbReference>
<feature type="compositionally biased region" description="Pro residues" evidence="2">
    <location>
        <begin position="207"/>
        <end position="216"/>
    </location>
</feature>
<keyword evidence="1" id="KW-0175">Coiled coil</keyword>
<feature type="compositionally biased region" description="Low complexity" evidence="2">
    <location>
        <begin position="197"/>
        <end position="206"/>
    </location>
</feature>
<dbReference type="InterPro" id="IPR000477">
    <property type="entry name" value="RT_dom"/>
</dbReference>
<evidence type="ECO:0000256" key="2">
    <source>
        <dbReference type="SAM" id="MobiDB-lite"/>
    </source>
</evidence>
<feature type="domain" description="Reverse transcriptase" evidence="3">
    <location>
        <begin position="2178"/>
        <end position="2434"/>
    </location>
</feature>
<feature type="region of interest" description="Disordered" evidence="2">
    <location>
        <begin position="116"/>
        <end position="222"/>
    </location>
</feature>
<proteinExistence type="predicted"/>
<keyword evidence="7" id="KW-1185">Reference proteome</keyword>
<evidence type="ECO:0000256" key="1">
    <source>
        <dbReference type="SAM" id="Coils"/>
    </source>
</evidence>
<comment type="caution">
    <text evidence="4">The sequence shown here is derived from an EMBL/GenBank/DDBJ whole genome shotgun (WGS) entry which is preliminary data.</text>
</comment>
<dbReference type="EMBL" id="CAMXCT010001895">
    <property type="protein sequence ID" value="CAI3993993.1"/>
    <property type="molecule type" value="Genomic_DNA"/>
</dbReference>
<gene>
    <name evidence="4" type="ORF">C1SCF055_LOCUS20678</name>
</gene>
<dbReference type="InterPro" id="IPR012337">
    <property type="entry name" value="RNaseH-like_sf"/>
</dbReference>
<accession>A0A9P1FZ73</accession>
<dbReference type="GO" id="GO:0003676">
    <property type="term" value="F:nucleic acid binding"/>
    <property type="evidence" value="ECO:0007669"/>
    <property type="project" value="InterPro"/>
</dbReference>
<dbReference type="EMBL" id="CAMXCT030001895">
    <property type="protein sequence ID" value="CAL4781305.1"/>
    <property type="molecule type" value="Genomic_DNA"/>
</dbReference>
<name>A0A9P1FZ73_9DINO</name>
<dbReference type="SUPFAM" id="SSF56219">
    <property type="entry name" value="DNase I-like"/>
    <property type="match status" value="1"/>
</dbReference>
<dbReference type="SUPFAM" id="SSF53098">
    <property type="entry name" value="Ribonuclease H-like"/>
    <property type="match status" value="1"/>
</dbReference>